<keyword evidence="2" id="KW-1185">Reference proteome</keyword>
<reference evidence="1 2" key="1">
    <citation type="journal article" date="2015" name="Annu Rev Anim Biosci">
        <title>The Genome 10K Project: a way forward.</title>
        <authorList>
            <person name="Koepfli K.P."/>
            <person name="Paten B."/>
            <person name="O'Brien S.J."/>
            <person name="Koepfli K.P."/>
            <person name="Paten B."/>
            <person name="Antunes A."/>
            <person name="Belov K."/>
            <person name="Bustamante C."/>
            <person name="Castoe T.A."/>
            <person name="Clawson H."/>
            <person name="Crawford A.J."/>
            <person name="Diekhans M."/>
            <person name="Distel D."/>
            <person name="Durbin R."/>
            <person name="Earl D."/>
            <person name="Fujita M.K."/>
            <person name="Gamble T."/>
            <person name="Georges A."/>
            <person name="Gemmell N."/>
            <person name="Gilbert M.T."/>
            <person name="Graves J.M."/>
            <person name="Green R.E."/>
            <person name="Hickey G."/>
            <person name="Jarvis E.D."/>
            <person name="Johnson W."/>
            <person name="Komissarov A."/>
            <person name="Korf I."/>
            <person name="Kuhn R."/>
            <person name="Larkin D.M."/>
            <person name="Lewin H."/>
            <person name="Lopez J.V."/>
            <person name="Ma J."/>
            <person name="Marques-Bonet T."/>
            <person name="Miller W."/>
            <person name="Murphy R."/>
            <person name="Pevzner P."/>
            <person name="Shapiro B."/>
            <person name="Steiner C."/>
            <person name="Tamazian G."/>
            <person name="Venkatesh B."/>
            <person name="Wang J."/>
            <person name="Wayne R."/>
            <person name="Wiley E."/>
            <person name="Yang H."/>
            <person name="Zhang G."/>
            <person name="Haussler D."/>
            <person name="Ryder O."/>
            <person name="O'Brien S.J."/>
        </authorList>
    </citation>
    <scope>NUCLEOTIDE SEQUENCE</scope>
</reference>
<evidence type="ECO:0000313" key="1">
    <source>
        <dbReference type="Ensembl" id="ENSRFEP00010017154.1"/>
    </source>
</evidence>
<reference evidence="1" key="5">
    <citation type="submission" date="2025-09" db="UniProtKB">
        <authorList>
            <consortium name="Ensembl"/>
        </authorList>
    </citation>
    <scope>IDENTIFICATION</scope>
</reference>
<reference evidence="2" key="3">
    <citation type="submission" date="2018-12" db="EMBL/GenBank/DDBJ databases">
        <title>G10K-VGP greater horseshoe bat female genome, primary haplotype.</title>
        <authorList>
            <person name="Teeling E."/>
            <person name="Myers G."/>
            <person name="Vernes S."/>
            <person name="Pippel M."/>
            <person name="Winkler S."/>
            <person name="Fedrigo O."/>
            <person name="Rhie A."/>
            <person name="Koren S."/>
            <person name="Phillippy A."/>
            <person name="Lewin H."/>
            <person name="Damas J."/>
            <person name="Howe K."/>
            <person name="Mountcastle J."/>
            <person name="Jarvis E.D."/>
        </authorList>
    </citation>
    <scope>NUCLEOTIDE SEQUENCE [LARGE SCALE GENOMIC DNA]</scope>
</reference>
<dbReference type="InParanoid" id="A0A671EUW2"/>
<evidence type="ECO:0000313" key="2">
    <source>
        <dbReference type="Proteomes" id="UP000472240"/>
    </source>
</evidence>
<protein>
    <submittedName>
        <fullName evidence="1">Uncharacterized protein</fullName>
    </submittedName>
</protein>
<dbReference type="AlphaFoldDB" id="A0A671EUW2"/>
<dbReference type="OMA" id="HNIYLLQ"/>
<proteinExistence type="predicted"/>
<reference evidence="1" key="4">
    <citation type="submission" date="2025-08" db="UniProtKB">
        <authorList>
            <consortium name="Ensembl"/>
        </authorList>
    </citation>
    <scope>IDENTIFICATION</scope>
</reference>
<dbReference type="GeneTree" id="ENSGT00930000153037"/>
<reference evidence="1 2" key="2">
    <citation type="journal article" date="2018" name="Annu Rev Anim Biosci">
        <title>Bat Biology, Genomes, and the Bat1K Project: To Generate Chromosome-Level Genomes for All Living Bat Species.</title>
        <authorList>
            <person name="Teeling E.C."/>
            <person name="Vernes S.C."/>
            <person name="Davalos L.M."/>
            <person name="Ray D.A."/>
            <person name="Gilbert M.T.P."/>
            <person name="Myers E."/>
        </authorList>
    </citation>
    <scope>NUCLEOTIDE SEQUENCE</scope>
</reference>
<dbReference type="Proteomes" id="UP000472240">
    <property type="component" value="Chromosome 26"/>
</dbReference>
<name>A0A671EUW2_RHIFE</name>
<sequence length="66" mass="7975">MHFHNIYLLQRSIISEKYQVFIKFLRMAESQNTLVTLQFYLLKMNKKNCNQTSKQGIYFSTRLNPN</sequence>
<accession>A0A671EUW2</accession>
<organism evidence="1 2">
    <name type="scientific">Rhinolophus ferrumequinum</name>
    <name type="common">Greater horseshoe bat</name>
    <dbReference type="NCBI Taxonomy" id="59479"/>
    <lineage>
        <taxon>Eukaryota</taxon>
        <taxon>Metazoa</taxon>
        <taxon>Chordata</taxon>
        <taxon>Craniata</taxon>
        <taxon>Vertebrata</taxon>
        <taxon>Euteleostomi</taxon>
        <taxon>Mammalia</taxon>
        <taxon>Eutheria</taxon>
        <taxon>Laurasiatheria</taxon>
        <taxon>Chiroptera</taxon>
        <taxon>Yinpterochiroptera</taxon>
        <taxon>Rhinolophoidea</taxon>
        <taxon>Rhinolophidae</taxon>
        <taxon>Rhinolophinae</taxon>
        <taxon>Rhinolophus</taxon>
    </lineage>
</organism>
<dbReference type="Ensembl" id="ENSRFET00010018716.1">
    <property type="protein sequence ID" value="ENSRFEP00010017154.1"/>
    <property type="gene ID" value="ENSRFEG00010011658.1"/>
</dbReference>